<dbReference type="Gene3D" id="3.40.190.10">
    <property type="entry name" value="Periplasmic binding protein-like II"/>
    <property type="match status" value="2"/>
</dbReference>
<organism evidence="2 3">
    <name type="scientific">Fluviispira multicolorata</name>
    <dbReference type="NCBI Taxonomy" id="2654512"/>
    <lineage>
        <taxon>Bacteria</taxon>
        <taxon>Pseudomonadati</taxon>
        <taxon>Bdellovibrionota</taxon>
        <taxon>Oligoflexia</taxon>
        <taxon>Silvanigrellales</taxon>
        <taxon>Silvanigrellaceae</taxon>
        <taxon>Fluviispira</taxon>
    </lineage>
</organism>
<proteinExistence type="predicted"/>
<dbReference type="AlphaFoldDB" id="A0A833N325"/>
<dbReference type="EMBL" id="WFLN01000008">
    <property type="protein sequence ID" value="KAB8029165.1"/>
    <property type="molecule type" value="Genomic_DNA"/>
</dbReference>
<evidence type="ECO:0000313" key="3">
    <source>
        <dbReference type="Proteomes" id="UP000442694"/>
    </source>
</evidence>
<feature type="chain" id="PRO_5033007865" evidence="1">
    <location>
        <begin position="22"/>
        <end position="238"/>
    </location>
</feature>
<evidence type="ECO:0000256" key="1">
    <source>
        <dbReference type="SAM" id="SignalP"/>
    </source>
</evidence>
<dbReference type="Proteomes" id="UP000442694">
    <property type="component" value="Unassembled WGS sequence"/>
</dbReference>
<reference evidence="2 3" key="1">
    <citation type="submission" date="2019-10" db="EMBL/GenBank/DDBJ databases">
        <title>New genus of Silvanigrellaceae.</title>
        <authorList>
            <person name="Pitt A."/>
            <person name="Hahn M.W."/>
        </authorList>
    </citation>
    <scope>NUCLEOTIDE SEQUENCE [LARGE SCALE GENOMIC DNA]</scope>
    <source>
        <strain evidence="2 3">33A1-SZDP</strain>
    </source>
</reference>
<sequence length="238" mass="28225">MKFFMKFFICFLFLTSLNTFAIEQIVFVYFNDFPPYSFSSSPQQKDAKGIFPEYIKNIFSKINIKVLNESYPWETAQLMVKKGEADGYITSPIDDRREYAYFTKNVSFIVKNFLVYTNKNLDLQIKKIKKIDDLKKYRICDYKGDSWSQKNLQDIYLVTVTRRMECIEKLKKNNIDFLIANIGFYNLIKRENKEAKIFDIPFINKSSTHFHIGIRKSYPQAESIIESLNHYISLESIE</sequence>
<keyword evidence="1" id="KW-0732">Signal</keyword>
<dbReference type="SUPFAM" id="SSF53850">
    <property type="entry name" value="Periplasmic binding protein-like II"/>
    <property type="match status" value="1"/>
</dbReference>
<feature type="signal peptide" evidence="1">
    <location>
        <begin position="1"/>
        <end position="21"/>
    </location>
</feature>
<accession>A0A833N325</accession>
<dbReference type="PANTHER" id="PTHR35936">
    <property type="entry name" value="MEMBRANE-BOUND LYTIC MUREIN TRANSGLYCOSYLASE F"/>
    <property type="match status" value="1"/>
</dbReference>
<keyword evidence="3" id="KW-1185">Reference proteome</keyword>
<name>A0A833N325_9BACT</name>
<evidence type="ECO:0000313" key="2">
    <source>
        <dbReference type="EMBL" id="KAB8029165.1"/>
    </source>
</evidence>
<gene>
    <name evidence="2" type="ORF">GCL57_11550</name>
</gene>
<protein>
    <submittedName>
        <fullName evidence="2">Transporter substrate-binding domain-containing protein</fullName>
    </submittedName>
</protein>
<comment type="caution">
    <text evidence="2">The sequence shown here is derived from an EMBL/GenBank/DDBJ whole genome shotgun (WGS) entry which is preliminary data.</text>
</comment>
<dbReference type="PANTHER" id="PTHR35936:SF19">
    <property type="entry name" value="AMINO-ACID-BINDING PROTEIN YXEM-RELATED"/>
    <property type="match status" value="1"/>
</dbReference>